<organism evidence="2 4">
    <name type="scientific">Modestobacter muralis</name>
    <dbReference type="NCBI Taxonomy" id="1608614"/>
    <lineage>
        <taxon>Bacteria</taxon>
        <taxon>Bacillati</taxon>
        <taxon>Actinomycetota</taxon>
        <taxon>Actinomycetes</taxon>
        <taxon>Geodermatophilales</taxon>
        <taxon>Geodermatophilaceae</taxon>
        <taxon>Modestobacter</taxon>
    </lineage>
</organism>
<dbReference type="RefSeq" id="WP_163611840.1">
    <property type="nucleotide sequence ID" value="NZ_JAAGWB010000041.1"/>
</dbReference>
<evidence type="ECO:0000313" key="3">
    <source>
        <dbReference type="Proteomes" id="UP000468828"/>
    </source>
</evidence>
<proteinExistence type="predicted"/>
<dbReference type="Proteomes" id="UP000468828">
    <property type="component" value="Unassembled WGS sequence"/>
</dbReference>
<name>A0A6P0H8E9_9ACTN</name>
<accession>A0A6P0H8E9</accession>
<dbReference type="AlphaFoldDB" id="A0A6P0H8E9"/>
<sequence length="54" mass="5586">MSTELGLNDLHHGWSRVRAIDDGGVPPARPGEHVAVGRAGAASDAALRSVLDRA</sequence>
<comment type="caution">
    <text evidence="2">The sequence shown here is derived from an EMBL/GenBank/DDBJ whole genome shotgun (WGS) entry which is preliminary data.</text>
</comment>
<gene>
    <name evidence="2" type="ORF">G3R41_14720</name>
    <name evidence="1" type="ORF">GCU67_14070</name>
</gene>
<evidence type="ECO:0000313" key="1">
    <source>
        <dbReference type="EMBL" id="NEK95280.1"/>
    </source>
</evidence>
<dbReference type="Proteomes" id="UP000471152">
    <property type="component" value="Unassembled WGS sequence"/>
</dbReference>
<evidence type="ECO:0000313" key="4">
    <source>
        <dbReference type="Proteomes" id="UP000471152"/>
    </source>
</evidence>
<evidence type="ECO:0000313" key="2">
    <source>
        <dbReference type="EMBL" id="NEN52168.1"/>
    </source>
</evidence>
<keyword evidence="3" id="KW-1185">Reference proteome</keyword>
<reference evidence="2 4" key="2">
    <citation type="submission" date="2020-02" db="EMBL/GenBank/DDBJ databases">
        <title>The WGS of Modestobacter muralis DSM 100205.</title>
        <authorList>
            <person name="Jiang Z."/>
        </authorList>
    </citation>
    <scope>NUCLEOTIDE SEQUENCE [LARGE SCALE GENOMIC DNA]</scope>
    <source>
        <strain evidence="2 4">DSM 100205</strain>
    </source>
</reference>
<protein>
    <submittedName>
        <fullName evidence="2">Uncharacterized protein</fullName>
    </submittedName>
</protein>
<reference evidence="1 3" key="1">
    <citation type="submission" date="2020-01" db="EMBL/GenBank/DDBJ databases">
        <title>the WGS Modestobacter muralis CPCC 204518.</title>
        <authorList>
            <person name="Jiang Z."/>
        </authorList>
    </citation>
    <scope>NUCLEOTIDE SEQUENCE [LARGE SCALE GENOMIC DNA]</scope>
    <source>
        <strain evidence="1 3">DSM 100205</strain>
    </source>
</reference>
<dbReference type="EMBL" id="JAAGWB010000041">
    <property type="protein sequence ID" value="NEN52168.1"/>
    <property type="molecule type" value="Genomic_DNA"/>
</dbReference>
<dbReference type="EMBL" id="JAAGWH010000039">
    <property type="protein sequence ID" value="NEK95280.1"/>
    <property type="molecule type" value="Genomic_DNA"/>
</dbReference>